<dbReference type="OMA" id="IREHFHA"/>
<dbReference type="Pfam" id="PF02776">
    <property type="entry name" value="TPP_enzyme_N"/>
    <property type="match status" value="1"/>
</dbReference>
<keyword evidence="7" id="KW-0210">Decarboxylase</keyword>
<sequence>MSTITLAEYLYTRLHQLKVRSLHGVPGDYNLVALDYVEKAGLTWVGNCNELNAGYAADGYARVNGVGAMATVIGVGELSAINACAGSYAENVPVVYIVGSPATAARKNRLVLHHTLGDGEFDVFADMFKRVTVAQTYLDDITTAAQEVDRVLEQCWIQKRPVYIRLPTDMATKPLDKTLLDIPLNLEPVANNADAELSVVETLLELIHSSKRPVFLVDANVSRYRVLEEVDALVRKSGIPTFVAPMGKGNVTESLENFNGMYFGAHSDESIRKAVETSDLVVWIGPVKSDVNTAFFTAKLPERIIELHNDRIEILGTKHEGMQMRGVLQKLGARIETSPPHSPKLGALSESGSTASLADKQAREPILHDHLWKRLSSWFQPNDVIITENGTANIGIWDSKLPSGVQAINQTLWGSIGYTVGAAQGAALALKDVGSDARTILFVGDGSFQLTAQEVSTMIRHKLSVTIFLIENEGYTIERFIHGMDAEYNDISGWKYKEIPRVLGAREGDVTVHDVKTKQELEVLLLNEEFAHAKNVQFVELHMPKEDAPYNLKLQIKSNLQVKSTNPPYFHSFIITKGYQGDGGGEIRGGIEGLLFAAADVGLGRRFGGLLAAEVVPGRLLLLLLSWWMGGRKRGVRSEK</sequence>
<dbReference type="InterPro" id="IPR047213">
    <property type="entry name" value="TPP_PYR_PDC_IPDC-like"/>
</dbReference>
<comment type="catalytic activity">
    <reaction evidence="1">
        <text>a 2-oxocarboxylate + H(+) = an aldehyde + CO2</text>
        <dbReference type="Rhea" id="RHEA:11628"/>
        <dbReference type="ChEBI" id="CHEBI:15378"/>
        <dbReference type="ChEBI" id="CHEBI:16526"/>
        <dbReference type="ChEBI" id="CHEBI:17478"/>
        <dbReference type="ChEBI" id="CHEBI:35179"/>
        <dbReference type="EC" id="4.1.1.1"/>
    </reaction>
</comment>
<dbReference type="FunFam" id="3.40.50.970:FF:000024">
    <property type="entry name" value="Pyruvate decarboxylase isozyme"/>
    <property type="match status" value="1"/>
</dbReference>
<evidence type="ECO:0000313" key="17">
    <source>
        <dbReference type="Proteomes" id="UP000006753"/>
    </source>
</evidence>
<dbReference type="PANTHER" id="PTHR43452">
    <property type="entry name" value="PYRUVATE DECARBOXYLASE"/>
    <property type="match status" value="1"/>
</dbReference>
<dbReference type="Gene3D" id="3.40.50.970">
    <property type="match status" value="2"/>
</dbReference>
<organism evidence="16 17">
    <name type="scientific">Marssonina brunnea f. sp. multigermtubi (strain MB_m1)</name>
    <name type="common">Marssonina leaf spot fungus</name>
    <dbReference type="NCBI Taxonomy" id="1072389"/>
    <lineage>
        <taxon>Eukaryota</taxon>
        <taxon>Fungi</taxon>
        <taxon>Dikarya</taxon>
        <taxon>Ascomycota</taxon>
        <taxon>Pezizomycotina</taxon>
        <taxon>Leotiomycetes</taxon>
        <taxon>Helotiales</taxon>
        <taxon>Drepanopezizaceae</taxon>
        <taxon>Drepanopeziza</taxon>
    </lineage>
</organism>
<dbReference type="GO" id="GO:0000287">
    <property type="term" value="F:magnesium ion binding"/>
    <property type="evidence" value="ECO:0007669"/>
    <property type="project" value="InterPro"/>
</dbReference>
<evidence type="ECO:0000256" key="4">
    <source>
        <dbReference type="ARBA" id="ARBA00013202"/>
    </source>
</evidence>
<dbReference type="OrthoDB" id="3970464at2759"/>
<evidence type="ECO:0000259" key="14">
    <source>
        <dbReference type="Pfam" id="PF02775"/>
    </source>
</evidence>
<keyword evidence="6 11" id="KW-0479">Metal-binding</keyword>
<evidence type="ECO:0000256" key="10">
    <source>
        <dbReference type="ARBA" id="ARBA00023239"/>
    </source>
</evidence>
<name>K1Y252_MARBU</name>
<evidence type="ECO:0000256" key="11">
    <source>
        <dbReference type="PIRSR" id="PIRSR036565-2"/>
    </source>
</evidence>
<comment type="similarity">
    <text evidence="3 12">Belongs to the TPP enzyme family.</text>
</comment>
<dbReference type="InterPro" id="IPR029035">
    <property type="entry name" value="DHS-like_NAD/FAD-binding_dom"/>
</dbReference>
<dbReference type="InterPro" id="IPR012110">
    <property type="entry name" value="PDC/IPDC-like"/>
</dbReference>
<evidence type="ECO:0000256" key="8">
    <source>
        <dbReference type="ARBA" id="ARBA00022842"/>
    </source>
</evidence>
<protein>
    <recommendedName>
        <fullName evidence="5">Pyruvate decarboxylase</fullName>
        <ecNumber evidence="4">4.1.1.1</ecNumber>
    </recommendedName>
</protein>
<dbReference type="FunCoup" id="K1Y252">
    <property type="interactions" value="898"/>
</dbReference>
<dbReference type="EC" id="4.1.1.1" evidence="4"/>
<evidence type="ECO:0000313" key="16">
    <source>
        <dbReference type="EMBL" id="EKD19204.1"/>
    </source>
</evidence>
<feature type="domain" description="Thiamine pyrophosphate enzyme N-terminal TPP-binding" evidence="15">
    <location>
        <begin position="5"/>
        <end position="113"/>
    </location>
</feature>
<dbReference type="Pfam" id="PF02775">
    <property type="entry name" value="TPP_enzyme_C"/>
    <property type="match status" value="1"/>
</dbReference>
<dbReference type="GO" id="GO:0030976">
    <property type="term" value="F:thiamine pyrophosphate binding"/>
    <property type="evidence" value="ECO:0007669"/>
    <property type="project" value="InterPro"/>
</dbReference>
<feature type="binding site" evidence="11">
    <location>
        <position position="472"/>
    </location>
    <ligand>
        <name>Mg(2+)</name>
        <dbReference type="ChEBI" id="CHEBI:18420"/>
    </ligand>
</feature>
<evidence type="ECO:0000256" key="7">
    <source>
        <dbReference type="ARBA" id="ARBA00022793"/>
    </source>
</evidence>
<dbReference type="InterPro" id="IPR012000">
    <property type="entry name" value="Thiamin_PyroP_enz_cen_dom"/>
</dbReference>
<dbReference type="GO" id="GO:0004737">
    <property type="term" value="F:pyruvate decarboxylase activity"/>
    <property type="evidence" value="ECO:0007669"/>
    <property type="project" value="UniProtKB-EC"/>
</dbReference>
<evidence type="ECO:0000256" key="1">
    <source>
        <dbReference type="ARBA" id="ARBA00001041"/>
    </source>
</evidence>
<keyword evidence="8 11" id="KW-0460">Magnesium</keyword>
<evidence type="ECO:0000256" key="9">
    <source>
        <dbReference type="ARBA" id="ARBA00023052"/>
    </source>
</evidence>
<evidence type="ECO:0000259" key="13">
    <source>
        <dbReference type="Pfam" id="PF00205"/>
    </source>
</evidence>
<keyword evidence="10" id="KW-0456">Lyase</keyword>
<feature type="binding site" evidence="11">
    <location>
        <position position="474"/>
    </location>
    <ligand>
        <name>Mg(2+)</name>
        <dbReference type="ChEBI" id="CHEBI:18420"/>
    </ligand>
</feature>
<dbReference type="SUPFAM" id="SSF52518">
    <property type="entry name" value="Thiamin diphosphate-binding fold (THDP-binding)"/>
    <property type="match status" value="2"/>
</dbReference>
<dbReference type="CDD" id="cd07038">
    <property type="entry name" value="TPP_PYR_PDC_IPDC_like"/>
    <property type="match status" value="1"/>
</dbReference>
<comment type="cofactor">
    <cofactor evidence="11">
        <name>Mg(2+)</name>
        <dbReference type="ChEBI" id="CHEBI:18420"/>
    </cofactor>
    <text evidence="11">Binds 1 Mg(2+) per subunit.</text>
</comment>
<dbReference type="Pfam" id="PF00205">
    <property type="entry name" value="TPP_enzyme_M"/>
    <property type="match status" value="1"/>
</dbReference>
<proteinExistence type="inferred from homology"/>
<keyword evidence="9 12" id="KW-0786">Thiamine pyrophosphate</keyword>
<evidence type="ECO:0000256" key="3">
    <source>
        <dbReference type="ARBA" id="ARBA00007812"/>
    </source>
</evidence>
<dbReference type="InterPro" id="IPR011766">
    <property type="entry name" value="TPP_enzyme_TPP-bd"/>
</dbReference>
<dbReference type="InterPro" id="IPR029061">
    <property type="entry name" value="THDP-binding"/>
</dbReference>
<evidence type="ECO:0000256" key="2">
    <source>
        <dbReference type="ARBA" id="ARBA00001964"/>
    </source>
</evidence>
<feature type="domain" description="Thiamine pyrophosphate enzyme TPP-binding" evidence="14">
    <location>
        <begin position="406"/>
        <end position="520"/>
    </location>
</feature>
<dbReference type="FunFam" id="3.40.50.970:FF:000019">
    <property type="entry name" value="Pyruvate decarboxylase isozyme"/>
    <property type="match status" value="1"/>
</dbReference>
<dbReference type="InterPro" id="IPR012001">
    <property type="entry name" value="Thiamin_PyroP_enz_TPP-bd_dom"/>
</dbReference>
<evidence type="ECO:0000256" key="5">
    <source>
        <dbReference type="ARBA" id="ARBA00014422"/>
    </source>
</evidence>
<dbReference type="EMBL" id="JH921431">
    <property type="protein sequence ID" value="EKD19204.1"/>
    <property type="molecule type" value="Genomic_DNA"/>
</dbReference>
<dbReference type="GO" id="GO:0005829">
    <property type="term" value="C:cytosol"/>
    <property type="evidence" value="ECO:0007669"/>
    <property type="project" value="TreeGrafter"/>
</dbReference>
<dbReference type="InterPro" id="IPR047214">
    <property type="entry name" value="TPP_PDC_IPDC"/>
</dbReference>
<keyword evidence="16" id="KW-0670">Pyruvate</keyword>
<accession>K1Y252</accession>
<dbReference type="CDD" id="cd02005">
    <property type="entry name" value="TPP_PDC_IPDC"/>
    <property type="match status" value="1"/>
</dbReference>
<dbReference type="PANTHER" id="PTHR43452:SF30">
    <property type="entry name" value="PYRUVATE DECARBOXYLASE ISOZYME 1-RELATED"/>
    <property type="match status" value="1"/>
</dbReference>
<dbReference type="HOGENOM" id="CLU_013748_0_2_1"/>
<evidence type="ECO:0000256" key="6">
    <source>
        <dbReference type="ARBA" id="ARBA00022723"/>
    </source>
</evidence>
<feature type="domain" description="Thiamine pyrophosphate enzyme central" evidence="13">
    <location>
        <begin position="200"/>
        <end position="323"/>
    </location>
</feature>
<feature type="binding site" evidence="11">
    <location>
        <position position="445"/>
    </location>
    <ligand>
        <name>Mg(2+)</name>
        <dbReference type="ChEBI" id="CHEBI:18420"/>
    </ligand>
</feature>
<dbReference type="SUPFAM" id="SSF52467">
    <property type="entry name" value="DHS-like NAD/FAD-binding domain"/>
    <property type="match status" value="1"/>
</dbReference>
<dbReference type="Proteomes" id="UP000006753">
    <property type="component" value="Unassembled WGS sequence"/>
</dbReference>
<dbReference type="STRING" id="1072389.K1Y252"/>
<comment type="cofactor">
    <cofactor evidence="2">
        <name>thiamine diphosphate</name>
        <dbReference type="ChEBI" id="CHEBI:58937"/>
    </cofactor>
</comment>
<dbReference type="GO" id="GO:0000949">
    <property type="term" value="P:aromatic amino acid family catabolic process to alcohol via Ehrlich pathway"/>
    <property type="evidence" value="ECO:0007669"/>
    <property type="project" value="TreeGrafter"/>
</dbReference>
<dbReference type="KEGG" id="mbe:MBM_02441"/>
<gene>
    <name evidence="16" type="ORF">MBM_02441</name>
</gene>
<dbReference type="GO" id="GO:0005634">
    <property type="term" value="C:nucleus"/>
    <property type="evidence" value="ECO:0007669"/>
    <property type="project" value="TreeGrafter"/>
</dbReference>
<evidence type="ECO:0000259" key="15">
    <source>
        <dbReference type="Pfam" id="PF02776"/>
    </source>
</evidence>
<keyword evidence="17" id="KW-1185">Reference proteome</keyword>
<evidence type="ECO:0000256" key="12">
    <source>
        <dbReference type="RuleBase" id="RU362132"/>
    </source>
</evidence>
<dbReference type="PIRSF" id="PIRSF036565">
    <property type="entry name" value="Pyruvt_ip_decrb"/>
    <property type="match status" value="1"/>
</dbReference>
<reference evidence="16 17" key="1">
    <citation type="journal article" date="2012" name="BMC Genomics">
        <title>Sequencing the genome of Marssonina brunnea reveals fungus-poplar co-evolution.</title>
        <authorList>
            <person name="Zhu S."/>
            <person name="Cao Y.-Z."/>
            <person name="Jiang C."/>
            <person name="Tan B.-Y."/>
            <person name="Wang Z."/>
            <person name="Feng S."/>
            <person name="Zhang L."/>
            <person name="Su X.-H."/>
            <person name="Brejova B."/>
            <person name="Vinar T."/>
            <person name="Xu M."/>
            <person name="Wang M.-X."/>
            <person name="Zhang S.-G."/>
            <person name="Huang M.-R."/>
            <person name="Wu R."/>
            <person name="Zhou Y."/>
        </authorList>
    </citation>
    <scope>NUCLEOTIDE SEQUENCE [LARGE SCALE GENOMIC DNA]</scope>
    <source>
        <strain evidence="16 17">MB_m1</strain>
    </source>
</reference>
<dbReference type="GeneID" id="18758376"/>
<dbReference type="Gene3D" id="3.40.50.1220">
    <property type="entry name" value="TPP-binding domain"/>
    <property type="match status" value="1"/>
</dbReference>
<dbReference type="eggNOG" id="KOG1184">
    <property type="taxonomic scope" value="Eukaryota"/>
</dbReference>
<dbReference type="InParanoid" id="K1Y252"/>
<dbReference type="AlphaFoldDB" id="K1Y252"/>